<feature type="domain" description="Nudix hydrolase" evidence="2">
    <location>
        <begin position="4"/>
        <end position="137"/>
    </location>
</feature>
<dbReference type="Pfam" id="PF00293">
    <property type="entry name" value="NUDIX"/>
    <property type="match status" value="1"/>
</dbReference>
<dbReference type="AlphaFoldDB" id="A0A7L5JNN6"/>
<dbReference type="Proteomes" id="UP000509513">
    <property type="component" value="Chromosome"/>
</dbReference>
<dbReference type="CDD" id="cd18873">
    <property type="entry name" value="NUDIX_NadM_like"/>
    <property type="match status" value="1"/>
</dbReference>
<dbReference type="SUPFAM" id="SSF55811">
    <property type="entry name" value="Nudix"/>
    <property type="match status" value="1"/>
</dbReference>
<evidence type="ECO:0000259" key="2">
    <source>
        <dbReference type="PROSITE" id="PS51462"/>
    </source>
</evidence>
<protein>
    <submittedName>
        <fullName evidence="3">Putative ADP-ribose pyrophosphatase YjhB, Nudix family</fullName>
    </submittedName>
</protein>
<dbReference type="KEGG" id="acib:ACBT_0795"/>
<proteinExistence type="predicted"/>
<reference evidence="3 4" key="1">
    <citation type="submission" date="2020-05" db="EMBL/GenBank/DDBJ databases">
        <title>Complete genome sequencing of Campylobacter and Arcobacter type strains.</title>
        <authorList>
            <person name="Miller W.G."/>
            <person name="Yee E."/>
        </authorList>
    </citation>
    <scope>NUCLEOTIDE SEQUENCE [LARGE SCALE GENOMIC DNA]</scope>
    <source>
        <strain evidence="3 4">LMG 21996</strain>
    </source>
</reference>
<evidence type="ECO:0000313" key="3">
    <source>
        <dbReference type="EMBL" id="QKJ26726.1"/>
    </source>
</evidence>
<accession>A0A7L5JNN6</accession>
<dbReference type="PROSITE" id="PS51462">
    <property type="entry name" value="NUDIX"/>
    <property type="match status" value="1"/>
</dbReference>
<dbReference type="PRINTS" id="PR00502">
    <property type="entry name" value="NUDIXFAMILY"/>
</dbReference>
<keyword evidence="1" id="KW-0378">Hydrolase</keyword>
<evidence type="ECO:0000256" key="1">
    <source>
        <dbReference type="ARBA" id="ARBA00022801"/>
    </source>
</evidence>
<evidence type="ECO:0000313" key="4">
    <source>
        <dbReference type="Proteomes" id="UP000509513"/>
    </source>
</evidence>
<organism evidence="3 4">
    <name type="scientific">Aliarcobacter cibarius</name>
    <dbReference type="NCBI Taxonomy" id="255507"/>
    <lineage>
        <taxon>Bacteria</taxon>
        <taxon>Pseudomonadati</taxon>
        <taxon>Campylobacterota</taxon>
        <taxon>Epsilonproteobacteria</taxon>
        <taxon>Campylobacterales</taxon>
        <taxon>Arcobacteraceae</taxon>
        <taxon>Aliarcobacter</taxon>
    </lineage>
</organism>
<name>A0A7L5JNN6_9BACT</name>
<sequence length="137" mass="15539">MIKTPFLAVDGIIKLYDENENFKGIVLIERLNKPFGIAIPGGFVDIGETVEDAVVREMKEETALDISIESLLGVYSDPKRDERFHTASVVYVCKAYGNPIAQDDAKEVFVYKLDEIPLDKLVFDHKKIILDFLNFLE</sequence>
<dbReference type="InterPro" id="IPR015797">
    <property type="entry name" value="NUDIX_hydrolase-like_dom_sf"/>
</dbReference>
<dbReference type="PANTHER" id="PTHR43736">
    <property type="entry name" value="ADP-RIBOSE PYROPHOSPHATASE"/>
    <property type="match status" value="1"/>
</dbReference>
<gene>
    <name evidence="3" type="ORF">ACBT_0795</name>
</gene>
<dbReference type="RefSeq" id="WP_024774840.1">
    <property type="nucleotide sequence ID" value="NZ_CP054051.1"/>
</dbReference>
<dbReference type="Gene3D" id="3.90.79.10">
    <property type="entry name" value="Nucleoside Triphosphate Pyrophosphohydrolase"/>
    <property type="match status" value="1"/>
</dbReference>
<dbReference type="InterPro" id="IPR000086">
    <property type="entry name" value="NUDIX_hydrolase_dom"/>
</dbReference>
<dbReference type="InterPro" id="IPR020476">
    <property type="entry name" value="Nudix_hydrolase"/>
</dbReference>
<dbReference type="PANTHER" id="PTHR43736:SF1">
    <property type="entry name" value="DIHYDRONEOPTERIN TRIPHOSPHATE DIPHOSPHATASE"/>
    <property type="match status" value="1"/>
</dbReference>
<dbReference type="EMBL" id="CP054051">
    <property type="protein sequence ID" value="QKJ26726.1"/>
    <property type="molecule type" value="Genomic_DNA"/>
</dbReference>
<dbReference type="GO" id="GO:0016787">
    <property type="term" value="F:hydrolase activity"/>
    <property type="evidence" value="ECO:0007669"/>
    <property type="project" value="UniProtKB-KW"/>
</dbReference>